<comment type="caution">
    <text evidence="4">The sequence shown here is derived from an EMBL/GenBank/DDBJ whole genome shotgun (WGS) entry which is preliminary data.</text>
</comment>
<feature type="non-terminal residue" evidence="4">
    <location>
        <position position="117"/>
    </location>
</feature>
<evidence type="ECO:0000256" key="2">
    <source>
        <dbReference type="PROSITE-ProRule" id="PRU00192"/>
    </source>
</evidence>
<dbReference type="SUPFAM" id="SSF50044">
    <property type="entry name" value="SH3-domain"/>
    <property type="match status" value="1"/>
</dbReference>
<dbReference type="Gene3D" id="2.30.30.40">
    <property type="entry name" value="SH3 Domains"/>
    <property type="match status" value="1"/>
</dbReference>
<evidence type="ECO:0000313" key="5">
    <source>
        <dbReference type="Proteomes" id="UP000018936"/>
    </source>
</evidence>
<feature type="domain" description="SH3" evidence="3">
    <location>
        <begin position="71"/>
        <end position="117"/>
    </location>
</feature>
<dbReference type="PROSITE" id="PS50002">
    <property type="entry name" value="SH3"/>
    <property type="match status" value="1"/>
</dbReference>
<dbReference type="AlphaFoldDB" id="V8NDR5"/>
<keyword evidence="5" id="KW-1185">Reference proteome</keyword>
<feature type="non-terminal residue" evidence="4">
    <location>
        <position position="1"/>
    </location>
</feature>
<reference evidence="4 5" key="1">
    <citation type="journal article" date="2013" name="Proc. Natl. Acad. Sci. U.S.A.">
        <title>The king cobra genome reveals dynamic gene evolution and adaptation in the snake venom system.</title>
        <authorList>
            <person name="Vonk F.J."/>
            <person name="Casewell N.R."/>
            <person name="Henkel C.V."/>
            <person name="Heimberg A.M."/>
            <person name="Jansen H.J."/>
            <person name="McCleary R.J."/>
            <person name="Kerkkamp H.M."/>
            <person name="Vos R.A."/>
            <person name="Guerreiro I."/>
            <person name="Calvete J.J."/>
            <person name="Wuster W."/>
            <person name="Woods A.E."/>
            <person name="Logan J.M."/>
            <person name="Harrison R.A."/>
            <person name="Castoe T.A."/>
            <person name="de Koning A.P."/>
            <person name="Pollock D.D."/>
            <person name="Yandell M."/>
            <person name="Calderon D."/>
            <person name="Renjifo C."/>
            <person name="Currier R.B."/>
            <person name="Salgado D."/>
            <person name="Pla D."/>
            <person name="Sanz L."/>
            <person name="Hyder A.S."/>
            <person name="Ribeiro J.M."/>
            <person name="Arntzen J.W."/>
            <person name="van den Thillart G.E."/>
            <person name="Boetzer M."/>
            <person name="Pirovano W."/>
            <person name="Dirks R.P."/>
            <person name="Spaink H.P."/>
            <person name="Duboule D."/>
            <person name="McGlinn E."/>
            <person name="Kini R.M."/>
            <person name="Richardson M.K."/>
        </authorList>
    </citation>
    <scope>NUCLEOTIDE SEQUENCE</scope>
    <source>
        <tissue evidence="4">Blood</tissue>
    </source>
</reference>
<dbReference type="EMBL" id="AZIM01005238">
    <property type="protein sequence ID" value="ETE59778.1"/>
    <property type="molecule type" value="Genomic_DNA"/>
</dbReference>
<evidence type="ECO:0000256" key="1">
    <source>
        <dbReference type="ARBA" id="ARBA00022443"/>
    </source>
</evidence>
<evidence type="ECO:0000313" key="4">
    <source>
        <dbReference type="EMBL" id="ETE59778.1"/>
    </source>
</evidence>
<protein>
    <recommendedName>
        <fullName evidence="3">SH3 domain-containing protein</fullName>
    </recommendedName>
</protein>
<sequence length="117" mass="13480">MLAEHFKPIPSHTMINFILRQQVYNDLLRCLEPNDAGVAYTNFTELQCFKDDSKFQRQRKKPDSVHIPKMETGSLVRAVFDFCPSVSEELPLFVGDIIEVLAVIDEFWLFGKKEGVT</sequence>
<accession>V8NDR5</accession>
<dbReference type="InterPro" id="IPR001452">
    <property type="entry name" value="SH3_domain"/>
</dbReference>
<name>V8NDR5_OPHHA</name>
<organism evidence="4 5">
    <name type="scientific">Ophiophagus hannah</name>
    <name type="common">King cobra</name>
    <name type="synonym">Naja hannah</name>
    <dbReference type="NCBI Taxonomy" id="8665"/>
    <lineage>
        <taxon>Eukaryota</taxon>
        <taxon>Metazoa</taxon>
        <taxon>Chordata</taxon>
        <taxon>Craniata</taxon>
        <taxon>Vertebrata</taxon>
        <taxon>Euteleostomi</taxon>
        <taxon>Lepidosauria</taxon>
        <taxon>Squamata</taxon>
        <taxon>Bifurcata</taxon>
        <taxon>Unidentata</taxon>
        <taxon>Episquamata</taxon>
        <taxon>Toxicofera</taxon>
        <taxon>Serpentes</taxon>
        <taxon>Colubroidea</taxon>
        <taxon>Elapidae</taxon>
        <taxon>Elapinae</taxon>
        <taxon>Ophiophagus</taxon>
    </lineage>
</organism>
<dbReference type="InterPro" id="IPR036028">
    <property type="entry name" value="SH3-like_dom_sf"/>
</dbReference>
<dbReference type="OrthoDB" id="6244550at2759"/>
<gene>
    <name evidence="4" type="ORF">L345_14489</name>
</gene>
<proteinExistence type="predicted"/>
<evidence type="ECO:0000259" key="3">
    <source>
        <dbReference type="PROSITE" id="PS50002"/>
    </source>
</evidence>
<dbReference type="Pfam" id="PF00018">
    <property type="entry name" value="SH3_1"/>
    <property type="match status" value="1"/>
</dbReference>
<dbReference type="Proteomes" id="UP000018936">
    <property type="component" value="Unassembled WGS sequence"/>
</dbReference>
<keyword evidence="1 2" id="KW-0728">SH3 domain</keyword>